<dbReference type="RefSeq" id="WP_245162013.1">
    <property type="nucleotide sequence ID" value="NZ_BAAAPQ010000026.1"/>
</dbReference>
<keyword evidence="2" id="KW-1185">Reference proteome</keyword>
<dbReference type="GO" id="GO:0004519">
    <property type="term" value="F:endonuclease activity"/>
    <property type="evidence" value="ECO:0007669"/>
    <property type="project" value="UniProtKB-KW"/>
</dbReference>
<dbReference type="SUPFAM" id="SSF52980">
    <property type="entry name" value="Restriction endonuclease-like"/>
    <property type="match status" value="1"/>
</dbReference>
<name>A0A846S6X2_9MICO</name>
<dbReference type="Gene3D" id="3.40.960.10">
    <property type="entry name" value="VSR Endonuclease"/>
    <property type="match status" value="1"/>
</dbReference>
<dbReference type="AlphaFoldDB" id="A0A846S6X2"/>
<keyword evidence="1" id="KW-0378">Hydrolase</keyword>
<comment type="caution">
    <text evidence="1">The sequence shown here is derived from an EMBL/GenBank/DDBJ whole genome shotgun (WGS) entry which is preliminary data.</text>
</comment>
<organism evidence="1 2">
    <name type="scientific">Brevibacterium marinum</name>
    <dbReference type="NCBI Taxonomy" id="418643"/>
    <lineage>
        <taxon>Bacteria</taxon>
        <taxon>Bacillati</taxon>
        <taxon>Actinomycetota</taxon>
        <taxon>Actinomycetes</taxon>
        <taxon>Micrococcales</taxon>
        <taxon>Brevibacteriaceae</taxon>
        <taxon>Brevibacterium</taxon>
    </lineage>
</organism>
<dbReference type="Proteomes" id="UP000576792">
    <property type="component" value="Unassembled WGS sequence"/>
</dbReference>
<accession>A0A846S6X2</accession>
<keyword evidence="1" id="KW-0540">Nuclease</keyword>
<gene>
    <name evidence="1" type="ORF">BKA07_003743</name>
</gene>
<keyword evidence="1" id="KW-0255">Endonuclease</keyword>
<evidence type="ECO:0000313" key="2">
    <source>
        <dbReference type="Proteomes" id="UP000576792"/>
    </source>
</evidence>
<evidence type="ECO:0000313" key="1">
    <source>
        <dbReference type="EMBL" id="NJC58708.1"/>
    </source>
</evidence>
<dbReference type="EMBL" id="JAATJN010000001">
    <property type="protein sequence ID" value="NJC58708.1"/>
    <property type="molecule type" value="Genomic_DNA"/>
</dbReference>
<dbReference type="InterPro" id="IPR011335">
    <property type="entry name" value="Restrct_endonuc-II-like"/>
</dbReference>
<proteinExistence type="predicted"/>
<protein>
    <submittedName>
        <fullName evidence="1">Very-short-patch-repair endonuclease</fullName>
    </submittedName>
</protein>
<reference evidence="1 2" key="1">
    <citation type="submission" date="2020-03" db="EMBL/GenBank/DDBJ databases">
        <title>Sequencing the genomes of 1000 actinobacteria strains.</title>
        <authorList>
            <person name="Klenk H.-P."/>
        </authorList>
    </citation>
    <scope>NUCLEOTIDE SEQUENCE [LARGE SCALE GENOMIC DNA]</scope>
    <source>
        <strain evidence="1 2">DSM 18964</strain>
    </source>
</reference>
<sequence>MFNDSKWEIRSYPRLFHAQSAESLGITRHGLFHTDRYPVVLPGIRMDRESFDRFRTPRWADQSWESETLRLRAAVLKFPHVVASHASAARVYGWPLPPRLMTNRLHVSTNDIDTRIRMPQVTLHRTPHFSKWRWLDLPVLKPEDVFISLATELSVHDLVMLGDAAIGKWHGPPQTNIADLRRRLDGYPRVRGRRHLLEALELIRPKVDSPAETKLRLWARAVGLPEPVVHPQIRSRLLTRVIEPDLGYPDKKLALEYEGEQHLRSKDQWISDIDRDEAMVYAGWTVLKVTSRTDMQQLEAKIRDHLDLL</sequence>